<evidence type="ECO:0000313" key="3">
    <source>
        <dbReference type="Proteomes" id="UP000286990"/>
    </source>
</evidence>
<evidence type="ECO:0000256" key="1">
    <source>
        <dbReference type="SAM" id="Phobius"/>
    </source>
</evidence>
<keyword evidence="1" id="KW-0812">Transmembrane</keyword>
<comment type="caution">
    <text evidence="2">The sequence shown here is derived from an EMBL/GenBank/DDBJ whole genome shotgun (WGS) entry which is preliminary data.</text>
</comment>
<dbReference type="AlphaFoldDB" id="A0A3R8R0H5"/>
<sequence>MQINKKTVLPLLGVLAMILLIGLSYFNQFIFMEQLLLCAFIFGLSALVHILGGMKNIGQEEERAKERIK</sequence>
<name>A0A3R8R0H5_9FLAO</name>
<dbReference type="Proteomes" id="UP000286990">
    <property type="component" value="Unassembled WGS sequence"/>
</dbReference>
<reference evidence="3" key="1">
    <citation type="submission" date="2018-12" db="EMBL/GenBank/DDBJ databases">
        <title>Maribacter lutimaris sp. nov., isolated from marine sediment.</title>
        <authorList>
            <person name="Kim K.K."/>
        </authorList>
    </citation>
    <scope>NUCLEOTIDE SEQUENCE [LARGE SCALE GENOMIC DNA]</scope>
    <source>
        <strain evidence="3">PoM-212</strain>
    </source>
</reference>
<proteinExistence type="predicted"/>
<accession>A0A3R8R0H5</accession>
<gene>
    <name evidence="2" type="ORF">DZC72_01005</name>
</gene>
<dbReference type="EMBL" id="QUSX01000001">
    <property type="protein sequence ID" value="RRQ49237.1"/>
    <property type="molecule type" value="Genomic_DNA"/>
</dbReference>
<evidence type="ECO:0000313" key="2">
    <source>
        <dbReference type="EMBL" id="RRQ49237.1"/>
    </source>
</evidence>
<protein>
    <submittedName>
        <fullName evidence="2">Uncharacterized protein</fullName>
    </submittedName>
</protein>
<keyword evidence="1" id="KW-0472">Membrane</keyword>
<feature type="transmembrane region" description="Helical" evidence="1">
    <location>
        <begin position="32"/>
        <end position="51"/>
    </location>
</feature>
<keyword evidence="3" id="KW-1185">Reference proteome</keyword>
<organism evidence="2 3">
    <name type="scientific">Maribacter algicola</name>
    <dbReference type="NCBI Taxonomy" id="2498892"/>
    <lineage>
        <taxon>Bacteria</taxon>
        <taxon>Pseudomonadati</taxon>
        <taxon>Bacteroidota</taxon>
        <taxon>Flavobacteriia</taxon>
        <taxon>Flavobacteriales</taxon>
        <taxon>Flavobacteriaceae</taxon>
        <taxon>Maribacter</taxon>
    </lineage>
</organism>
<keyword evidence="1" id="KW-1133">Transmembrane helix</keyword>
<dbReference type="RefSeq" id="WP_125221070.1">
    <property type="nucleotide sequence ID" value="NZ_QUSX01000001.1"/>
</dbReference>
<dbReference type="OrthoDB" id="1447761at2"/>
<feature type="transmembrane region" description="Helical" evidence="1">
    <location>
        <begin position="7"/>
        <end position="26"/>
    </location>
</feature>